<dbReference type="Gene3D" id="3.30.2090.10">
    <property type="entry name" value="Multidrug efflux transporter AcrB TolC docking domain, DN and DC subdomains"/>
    <property type="match status" value="2"/>
</dbReference>
<feature type="transmembrane region" description="Helical" evidence="1">
    <location>
        <begin position="337"/>
        <end position="354"/>
    </location>
</feature>
<protein>
    <submittedName>
        <fullName evidence="2">Acriflavin resistance protein</fullName>
    </submittedName>
</protein>
<dbReference type="AlphaFoldDB" id="A0A917V268"/>
<name>A0A917V268_9HYPH</name>
<feature type="transmembrane region" description="Helical" evidence="1">
    <location>
        <begin position="896"/>
        <end position="917"/>
    </location>
</feature>
<dbReference type="GO" id="GO:0005886">
    <property type="term" value="C:plasma membrane"/>
    <property type="evidence" value="ECO:0007669"/>
    <property type="project" value="TreeGrafter"/>
</dbReference>
<dbReference type="PANTHER" id="PTHR32063">
    <property type="match status" value="1"/>
</dbReference>
<keyword evidence="1" id="KW-0472">Membrane</keyword>
<proteinExistence type="predicted"/>
<feature type="transmembrane region" description="Helical" evidence="1">
    <location>
        <begin position="970"/>
        <end position="992"/>
    </location>
</feature>
<gene>
    <name evidence="2" type="ORF">GCM10011322_03450</name>
</gene>
<dbReference type="GO" id="GO:0042910">
    <property type="term" value="F:xenobiotic transmembrane transporter activity"/>
    <property type="evidence" value="ECO:0007669"/>
    <property type="project" value="TreeGrafter"/>
</dbReference>
<dbReference type="Pfam" id="PF00873">
    <property type="entry name" value="ACR_tran"/>
    <property type="match status" value="1"/>
</dbReference>
<feature type="transmembrane region" description="Helical" evidence="1">
    <location>
        <begin position="923"/>
        <end position="945"/>
    </location>
</feature>
<evidence type="ECO:0000313" key="2">
    <source>
        <dbReference type="EMBL" id="GGK20077.1"/>
    </source>
</evidence>
<dbReference type="RefSeq" id="WP_188908848.1">
    <property type="nucleotide sequence ID" value="NZ_BMMF01000001.1"/>
</dbReference>
<feature type="transmembrane region" description="Helical" evidence="1">
    <location>
        <begin position="869"/>
        <end position="889"/>
    </location>
</feature>
<dbReference type="PANTHER" id="PTHR32063:SF18">
    <property type="entry name" value="CATION EFFLUX SYSTEM PROTEIN"/>
    <property type="match status" value="1"/>
</dbReference>
<dbReference type="SUPFAM" id="SSF82714">
    <property type="entry name" value="Multidrug efflux transporter AcrB TolC docking domain, DN and DC subdomains"/>
    <property type="match status" value="2"/>
</dbReference>
<organism evidence="2 3">
    <name type="scientific">Salinarimonas ramus</name>
    <dbReference type="NCBI Taxonomy" id="690164"/>
    <lineage>
        <taxon>Bacteria</taxon>
        <taxon>Pseudomonadati</taxon>
        <taxon>Pseudomonadota</taxon>
        <taxon>Alphaproteobacteria</taxon>
        <taxon>Hyphomicrobiales</taxon>
        <taxon>Salinarimonadaceae</taxon>
        <taxon>Salinarimonas</taxon>
    </lineage>
</organism>
<evidence type="ECO:0000313" key="3">
    <source>
        <dbReference type="Proteomes" id="UP000600449"/>
    </source>
</evidence>
<feature type="transmembrane region" description="Helical" evidence="1">
    <location>
        <begin position="433"/>
        <end position="453"/>
    </location>
</feature>
<comment type="caution">
    <text evidence="2">The sequence shown here is derived from an EMBL/GenBank/DDBJ whole genome shotgun (WGS) entry which is preliminary data.</text>
</comment>
<feature type="transmembrane region" description="Helical" evidence="1">
    <location>
        <begin position="465"/>
        <end position="488"/>
    </location>
</feature>
<accession>A0A917V268</accession>
<dbReference type="InterPro" id="IPR027463">
    <property type="entry name" value="AcrB_DN_DC_subdom"/>
</dbReference>
<keyword evidence="3" id="KW-1185">Reference proteome</keyword>
<dbReference type="Proteomes" id="UP000600449">
    <property type="component" value="Unassembled WGS sequence"/>
</dbReference>
<dbReference type="Gene3D" id="3.30.70.1440">
    <property type="entry name" value="Multidrug efflux transporter AcrB pore domain"/>
    <property type="match status" value="1"/>
</dbReference>
<dbReference type="PRINTS" id="PR00702">
    <property type="entry name" value="ACRIFLAVINRP"/>
</dbReference>
<dbReference type="Gene3D" id="3.30.70.1430">
    <property type="entry name" value="Multidrug efflux transporter AcrB pore domain"/>
    <property type="match status" value="2"/>
</dbReference>
<reference evidence="2 3" key="1">
    <citation type="journal article" date="2014" name="Int. J. Syst. Evol. Microbiol.">
        <title>Complete genome sequence of Corynebacterium casei LMG S-19264T (=DSM 44701T), isolated from a smear-ripened cheese.</title>
        <authorList>
            <consortium name="US DOE Joint Genome Institute (JGI-PGF)"/>
            <person name="Walter F."/>
            <person name="Albersmeier A."/>
            <person name="Kalinowski J."/>
            <person name="Ruckert C."/>
        </authorList>
    </citation>
    <scope>NUCLEOTIDE SEQUENCE [LARGE SCALE GENOMIC DNA]</scope>
    <source>
        <strain evidence="2 3">CGMCC 1.9161</strain>
    </source>
</reference>
<feature type="transmembrane region" description="Helical" evidence="1">
    <location>
        <begin position="998"/>
        <end position="1022"/>
    </location>
</feature>
<keyword evidence="1" id="KW-0812">Transmembrane</keyword>
<keyword evidence="1" id="KW-1133">Transmembrane helix</keyword>
<dbReference type="Gene3D" id="3.30.70.1320">
    <property type="entry name" value="Multidrug efflux transporter AcrB pore domain like"/>
    <property type="match status" value="1"/>
</dbReference>
<sequence length="1037" mass="108167">MDTFFYRNPRLLWLAILTAVALGTSALLTIARQEDPTITNLFATIVTTFPGAAPDRVEALVTEPLEAELRTLAEIEVVESASAAGVSSVTIELSQFLPEDGLEEVWSEVRDAVDAAARRFPPGASAPVFDNDRAGAFTAIVAIVPREGVEVPPSILRRTAEELQDRLRRVPETRLVKLYGAPEEEVVVTLDPARLAALGLTASEVSRAIAAADAKVAAGQVRGARGDLLIEVEGAIEDLSRVREIPVRLGADGTSVRVADLGTVARAERLPPPSLAVSEGSAGVLVAARMEADRQVDVWSAALADTLDQFREELPGGLEARLVFDQAQYTAARLGELGANLALGVSLVIVVLLLTLGWRAALIVAAVIPLAALVSITIMQRTGITIQQMSVTGLIVALGLLVDAAIVMTDEIRRRIAEGVAPLAAVGQSVRRLAAPLLASTVTTVLAFLPMALLPGPAGDFVGSIALAVIIMLFASLAIALTITPALAGRLLAQTRGGQGGMLSNGVTIPVLGRLFDRSIALALRHKLAALALSLALPVAGFMSFPTLTAQFFPGVERDQLYVQVLLPAGTAIGETARIARAADAVMGDAPEIVSTHWVVGESAPAFYYNMQANRDATAHFAEALVFTQSPDATDALIPRLQAELDAALPQAQILVRGLVQGPPVSAPLEMRLVGPDLETLRRLGAEARALMADIPSVIHTRATLEGGAPKLVFRLDEDEVRLAGLDLASVAAQLQTTLEGATGGSLLEETEELPVRVRVGEGVRGDLSAVRGLDMVAAGGAAAGEGHPGIPLSALGDWEMVPSESPIARRGGERINVVQGYLAHGILPEEALGVLQARLAEGALALPEGYRLEFGGDSDARAETVRNLVSTLGLVVTLTVVTIVLTFLSYRLALVAGAVCVLSFGLSVLALALLQMPFGVQALIGAIGSIGVSINAAIIVITAIQEDEAARTGDLDAIRAVVVRSARHIVSTTVTTVGGFLPLILAGGGFWPPFAVAIAGGVLLSTVVSFYFTPTLVALVLSRRGRNAVAALPSPA</sequence>
<feature type="transmembrane region" description="Helical" evidence="1">
    <location>
        <begin position="528"/>
        <end position="548"/>
    </location>
</feature>
<feature type="transmembrane region" description="Helical" evidence="1">
    <location>
        <begin position="391"/>
        <end position="412"/>
    </location>
</feature>
<evidence type="ECO:0000256" key="1">
    <source>
        <dbReference type="SAM" id="Phobius"/>
    </source>
</evidence>
<dbReference type="SUPFAM" id="SSF82866">
    <property type="entry name" value="Multidrug efflux transporter AcrB transmembrane domain"/>
    <property type="match status" value="2"/>
</dbReference>
<dbReference type="SUPFAM" id="SSF82693">
    <property type="entry name" value="Multidrug efflux transporter AcrB pore domain, PN1, PN2, PC1 and PC2 subdomains"/>
    <property type="match status" value="2"/>
</dbReference>
<feature type="transmembrane region" description="Helical" evidence="1">
    <location>
        <begin position="361"/>
        <end position="379"/>
    </location>
</feature>
<dbReference type="EMBL" id="BMMF01000001">
    <property type="protein sequence ID" value="GGK20077.1"/>
    <property type="molecule type" value="Genomic_DNA"/>
</dbReference>
<dbReference type="Gene3D" id="1.20.1640.10">
    <property type="entry name" value="Multidrug efflux transporter AcrB transmembrane domain"/>
    <property type="match status" value="2"/>
</dbReference>
<dbReference type="InterPro" id="IPR001036">
    <property type="entry name" value="Acrflvin-R"/>
</dbReference>